<dbReference type="EMBL" id="OBEJ01000002">
    <property type="protein sequence ID" value="SNZ11830.1"/>
    <property type="molecule type" value="Genomic_DNA"/>
</dbReference>
<evidence type="ECO:0000313" key="4">
    <source>
        <dbReference type="Proteomes" id="UP000219453"/>
    </source>
</evidence>
<evidence type="ECO:0000313" key="3">
    <source>
        <dbReference type="EMBL" id="SNZ11830.1"/>
    </source>
</evidence>
<feature type="region of interest" description="Disordered" evidence="1">
    <location>
        <begin position="101"/>
        <end position="121"/>
    </location>
</feature>
<accession>A0A285NQN8</accession>
<proteinExistence type="predicted"/>
<evidence type="ECO:0000256" key="2">
    <source>
        <dbReference type="SAM" id="Phobius"/>
    </source>
</evidence>
<keyword evidence="2" id="KW-0472">Membrane</keyword>
<reference evidence="3 4" key="1">
    <citation type="submission" date="2017-09" db="EMBL/GenBank/DDBJ databases">
        <authorList>
            <person name="Ehlers B."/>
            <person name="Leendertz F.H."/>
        </authorList>
    </citation>
    <scope>NUCLEOTIDE SEQUENCE [LARGE SCALE GENOMIC DNA]</scope>
    <source>
        <strain evidence="3 4">DSM 27208</strain>
    </source>
</reference>
<sequence length="225" mass="22129">MGERRRSAAASRVAALVLAVAIALGVATASVGVVAGSGASADGNVSAGDSSDGAEPRVLDASVHVLDDGQRVLVAVVEVDGATETVVTEIDGRSGTAVFDGGNATAALDGDDGGTHSADPPDELPPSIEAILRNASAGVPVGTVDGTPPNGSTPAAGESGAVDGSLIEWPTVPGWLRSPPPALTEAVSWTPTFGGGWLLPGVLGTFGVTMATLGLGALAVWRRTF</sequence>
<feature type="transmembrane region" description="Helical" evidence="2">
    <location>
        <begin position="197"/>
        <end position="221"/>
    </location>
</feature>
<dbReference type="Proteomes" id="UP000219453">
    <property type="component" value="Unassembled WGS sequence"/>
</dbReference>
<dbReference type="RefSeq" id="WP_097008395.1">
    <property type="nucleotide sequence ID" value="NZ_OBEJ01000002.1"/>
</dbReference>
<protein>
    <submittedName>
        <fullName evidence="3">Uncharacterized protein</fullName>
    </submittedName>
</protein>
<keyword evidence="4" id="KW-1185">Reference proteome</keyword>
<keyword evidence="2" id="KW-1133">Transmembrane helix</keyword>
<keyword evidence="2" id="KW-0812">Transmembrane</keyword>
<name>A0A285NQN8_NATPI</name>
<organism evidence="3 4">
    <name type="scientific">Natronoarchaeum philippinense</name>
    <dbReference type="NCBI Taxonomy" id="558529"/>
    <lineage>
        <taxon>Archaea</taxon>
        <taxon>Methanobacteriati</taxon>
        <taxon>Methanobacteriota</taxon>
        <taxon>Stenosarchaea group</taxon>
        <taxon>Halobacteria</taxon>
        <taxon>Halobacteriales</taxon>
        <taxon>Natronoarchaeaceae</taxon>
    </lineage>
</organism>
<gene>
    <name evidence="3" type="ORF">SAMN06269185_1405</name>
</gene>
<dbReference type="AlphaFoldDB" id="A0A285NQN8"/>
<evidence type="ECO:0000256" key="1">
    <source>
        <dbReference type="SAM" id="MobiDB-lite"/>
    </source>
</evidence>